<name>A0A388L2Y5_CHABU</name>
<dbReference type="EMBL" id="BFEA01000250">
    <property type="protein sequence ID" value="GBG76661.1"/>
    <property type="molecule type" value="Genomic_DNA"/>
</dbReference>
<sequence length="353" mass="37181">MVNVNWARKSSQRAWRGVNIFLGEDGGDNGVVSADGEVLPVEVRAPDCEGVNHDEEFLRVGGVIHLRGKELLACKGDGVFVGWSLRVSGRGGLGGVAGEMLEQYGSNGEVGGVSGDIEMATGVGDLEDRGRGDGLLEHYEEFIVPKPRAECGLMGVLLADTDVVEATAKVNLGEIFGSTKSIKSSEIRESLSGESDVVSSGSERVSRSREVNSSEKVVEVVSSEAMLWKKRGRGGADLGMIEVIVEVDKSGFDWGGTVDECVPAGVVDLGEVGDGATMVEVVVDEGGGVQVNGVGVEVEVVVTTVIAGEFPSSVVTRLEMAAMVVLMMAREDLRVVNVWRIVTSSREVVVEVG</sequence>
<reference evidence="1 2" key="1">
    <citation type="journal article" date="2018" name="Cell">
        <title>The Chara Genome: Secondary Complexity and Implications for Plant Terrestrialization.</title>
        <authorList>
            <person name="Nishiyama T."/>
            <person name="Sakayama H."/>
            <person name="Vries J.D."/>
            <person name="Buschmann H."/>
            <person name="Saint-Marcoux D."/>
            <person name="Ullrich K.K."/>
            <person name="Haas F.B."/>
            <person name="Vanderstraeten L."/>
            <person name="Becker D."/>
            <person name="Lang D."/>
            <person name="Vosolsobe S."/>
            <person name="Rombauts S."/>
            <person name="Wilhelmsson P.K.I."/>
            <person name="Janitza P."/>
            <person name="Kern R."/>
            <person name="Heyl A."/>
            <person name="Rumpler F."/>
            <person name="Villalobos L.I.A.C."/>
            <person name="Clay J.M."/>
            <person name="Skokan R."/>
            <person name="Toyoda A."/>
            <person name="Suzuki Y."/>
            <person name="Kagoshima H."/>
            <person name="Schijlen E."/>
            <person name="Tajeshwar N."/>
            <person name="Catarino B."/>
            <person name="Hetherington A.J."/>
            <person name="Saltykova A."/>
            <person name="Bonnot C."/>
            <person name="Breuninger H."/>
            <person name="Symeonidi A."/>
            <person name="Radhakrishnan G.V."/>
            <person name="Van Nieuwerburgh F."/>
            <person name="Deforce D."/>
            <person name="Chang C."/>
            <person name="Karol K.G."/>
            <person name="Hedrich R."/>
            <person name="Ulvskov P."/>
            <person name="Glockner G."/>
            <person name="Delwiche C.F."/>
            <person name="Petrasek J."/>
            <person name="Van de Peer Y."/>
            <person name="Friml J."/>
            <person name="Beilby M."/>
            <person name="Dolan L."/>
            <person name="Kohara Y."/>
            <person name="Sugano S."/>
            <person name="Fujiyama A."/>
            <person name="Delaux P.-M."/>
            <person name="Quint M."/>
            <person name="TheiBen G."/>
            <person name="Hagemann M."/>
            <person name="Harholt J."/>
            <person name="Dunand C."/>
            <person name="Zachgo S."/>
            <person name="Langdale J."/>
            <person name="Maumus F."/>
            <person name="Straeten D.V.D."/>
            <person name="Gould S.B."/>
            <person name="Rensing S.A."/>
        </authorList>
    </citation>
    <scope>NUCLEOTIDE SEQUENCE [LARGE SCALE GENOMIC DNA]</scope>
    <source>
        <strain evidence="1 2">S276</strain>
    </source>
</reference>
<proteinExistence type="predicted"/>
<dbReference type="AlphaFoldDB" id="A0A388L2Y5"/>
<gene>
    <name evidence="1" type="ORF">CBR_g22878</name>
</gene>
<accession>A0A388L2Y5</accession>
<protein>
    <submittedName>
        <fullName evidence="1">Uncharacterized protein</fullName>
    </submittedName>
</protein>
<evidence type="ECO:0000313" key="1">
    <source>
        <dbReference type="EMBL" id="GBG76661.1"/>
    </source>
</evidence>
<dbReference type="Proteomes" id="UP000265515">
    <property type="component" value="Unassembled WGS sequence"/>
</dbReference>
<comment type="caution">
    <text evidence="1">The sequence shown here is derived from an EMBL/GenBank/DDBJ whole genome shotgun (WGS) entry which is preliminary data.</text>
</comment>
<keyword evidence="2" id="KW-1185">Reference proteome</keyword>
<dbReference type="OrthoDB" id="10672405at2759"/>
<organism evidence="1 2">
    <name type="scientific">Chara braunii</name>
    <name type="common">Braun's stonewort</name>
    <dbReference type="NCBI Taxonomy" id="69332"/>
    <lineage>
        <taxon>Eukaryota</taxon>
        <taxon>Viridiplantae</taxon>
        <taxon>Streptophyta</taxon>
        <taxon>Charophyceae</taxon>
        <taxon>Charales</taxon>
        <taxon>Characeae</taxon>
        <taxon>Chara</taxon>
    </lineage>
</organism>
<dbReference type="Gramene" id="GBG76661">
    <property type="protein sequence ID" value="GBG76661"/>
    <property type="gene ID" value="CBR_g22878"/>
</dbReference>
<evidence type="ECO:0000313" key="2">
    <source>
        <dbReference type="Proteomes" id="UP000265515"/>
    </source>
</evidence>